<comment type="caution">
    <text evidence="1">The sequence shown here is derived from an EMBL/GenBank/DDBJ whole genome shotgun (WGS) entry which is preliminary data.</text>
</comment>
<organism evidence="1 2">
    <name type="scientific">Catellatospora coxensis</name>
    <dbReference type="NCBI Taxonomy" id="310354"/>
    <lineage>
        <taxon>Bacteria</taxon>
        <taxon>Bacillati</taxon>
        <taxon>Actinomycetota</taxon>
        <taxon>Actinomycetes</taxon>
        <taxon>Micromonosporales</taxon>
        <taxon>Micromonosporaceae</taxon>
        <taxon>Catellatospora</taxon>
    </lineage>
</organism>
<dbReference type="Proteomes" id="UP000630887">
    <property type="component" value="Unassembled WGS sequence"/>
</dbReference>
<evidence type="ECO:0000313" key="1">
    <source>
        <dbReference type="EMBL" id="GIG11349.1"/>
    </source>
</evidence>
<keyword evidence="2" id="KW-1185">Reference proteome</keyword>
<protein>
    <submittedName>
        <fullName evidence="1">Uncharacterized protein</fullName>
    </submittedName>
</protein>
<proteinExistence type="predicted"/>
<gene>
    <name evidence="1" type="ORF">Cco03nite_80490</name>
</gene>
<sequence>MLGLVTLFVLYWVVRAAIAHGMWDAWDRRARHERKTVHQSAVRAAADLPQGPEAAE</sequence>
<name>A0A8J3L919_9ACTN</name>
<reference evidence="1 2" key="1">
    <citation type="submission" date="2021-01" db="EMBL/GenBank/DDBJ databases">
        <title>Whole genome shotgun sequence of Catellatospora coxensis NBRC 107359.</title>
        <authorList>
            <person name="Komaki H."/>
            <person name="Tamura T."/>
        </authorList>
    </citation>
    <scope>NUCLEOTIDE SEQUENCE [LARGE SCALE GENOMIC DNA]</scope>
    <source>
        <strain evidence="1 2">NBRC 107359</strain>
    </source>
</reference>
<dbReference type="EMBL" id="BONI01000130">
    <property type="protein sequence ID" value="GIG11349.1"/>
    <property type="molecule type" value="Genomic_DNA"/>
</dbReference>
<accession>A0A8J3L919</accession>
<dbReference type="AlphaFoldDB" id="A0A8J3L919"/>
<evidence type="ECO:0000313" key="2">
    <source>
        <dbReference type="Proteomes" id="UP000630887"/>
    </source>
</evidence>